<dbReference type="AlphaFoldDB" id="A0A4C1T4E3"/>
<organism evidence="1 2">
    <name type="scientific">Eumeta variegata</name>
    <name type="common">Bagworm moth</name>
    <name type="synonym">Eumeta japonica</name>
    <dbReference type="NCBI Taxonomy" id="151549"/>
    <lineage>
        <taxon>Eukaryota</taxon>
        <taxon>Metazoa</taxon>
        <taxon>Ecdysozoa</taxon>
        <taxon>Arthropoda</taxon>
        <taxon>Hexapoda</taxon>
        <taxon>Insecta</taxon>
        <taxon>Pterygota</taxon>
        <taxon>Neoptera</taxon>
        <taxon>Endopterygota</taxon>
        <taxon>Lepidoptera</taxon>
        <taxon>Glossata</taxon>
        <taxon>Ditrysia</taxon>
        <taxon>Tineoidea</taxon>
        <taxon>Psychidae</taxon>
        <taxon>Oiketicinae</taxon>
        <taxon>Eumeta</taxon>
    </lineage>
</organism>
<evidence type="ECO:0000313" key="2">
    <source>
        <dbReference type="Proteomes" id="UP000299102"/>
    </source>
</evidence>
<proteinExistence type="predicted"/>
<dbReference type="Proteomes" id="UP000299102">
    <property type="component" value="Unassembled WGS sequence"/>
</dbReference>
<reference evidence="1 2" key="1">
    <citation type="journal article" date="2019" name="Commun. Biol.">
        <title>The bagworm genome reveals a unique fibroin gene that provides high tensile strength.</title>
        <authorList>
            <person name="Kono N."/>
            <person name="Nakamura H."/>
            <person name="Ohtoshi R."/>
            <person name="Tomita M."/>
            <person name="Numata K."/>
            <person name="Arakawa K."/>
        </authorList>
    </citation>
    <scope>NUCLEOTIDE SEQUENCE [LARGE SCALE GENOMIC DNA]</scope>
</reference>
<name>A0A4C1T4E3_EUMVA</name>
<comment type="caution">
    <text evidence="1">The sequence shown here is derived from an EMBL/GenBank/DDBJ whole genome shotgun (WGS) entry which is preliminary data.</text>
</comment>
<evidence type="ECO:0000313" key="1">
    <source>
        <dbReference type="EMBL" id="GBP09379.1"/>
    </source>
</evidence>
<dbReference type="EMBL" id="BGZK01000035">
    <property type="protein sequence ID" value="GBP09379.1"/>
    <property type="molecule type" value="Genomic_DNA"/>
</dbReference>
<sequence>MERLNLRNITLTEYEHKIAASTSIFHAVRESSGGSLPIVPLHEPDPLTLDILFLPKRPTTRWRVCMGADDHVLFEGSPASLPFEYAIK</sequence>
<gene>
    <name evidence="1" type="ORF">EVAR_5804_1</name>
</gene>
<accession>A0A4C1T4E3</accession>
<keyword evidence="2" id="KW-1185">Reference proteome</keyword>
<protein>
    <submittedName>
        <fullName evidence="1">Uncharacterized protein</fullName>
    </submittedName>
</protein>